<evidence type="ECO:0000313" key="3">
    <source>
        <dbReference type="EMBL" id="SEB89487.1"/>
    </source>
</evidence>
<sequence length="363" mass="38060">MAESDSGERTEKATEKRLREARQKGQLSRSQDLTAWVGVAAAGVMLPVAIAAGAQAGTEQMLTVTAIASDPDPQKALAALGSGLASMQDVLGPLLAVVAVAILIGAVAQGGVHLKKMTGRFEQFNVVAGVKRVFGMRALWEGAKAILKTAAIGGALWLVISGLMPVLTASGAHSVSQLLDAAAGGTANMLRVAVAVGIGLAVVDLFVVMKRNRKHTRMTKKELKDENKNSDGDPLIRQQRRSRQLAMSRNRMIAAVSGADVVLVNPTHVAVALKYEPGKAAPRVVAKGTGVIAARIREKAEEGGVPMVKDIPLARAIHAACQLGQEIPAELYNAVARVLVFVMALKKRGAARGIHSLPARRNA</sequence>
<keyword evidence="2" id="KW-0472">Membrane</keyword>
<evidence type="ECO:0000256" key="2">
    <source>
        <dbReference type="SAM" id="Phobius"/>
    </source>
</evidence>
<evidence type="ECO:0000256" key="1">
    <source>
        <dbReference type="SAM" id="MobiDB-lite"/>
    </source>
</evidence>
<dbReference type="PANTHER" id="PTHR30531">
    <property type="entry name" value="FLAGELLAR BIOSYNTHETIC PROTEIN FLHB"/>
    <property type="match status" value="1"/>
</dbReference>
<feature type="transmembrane region" description="Helical" evidence="2">
    <location>
        <begin position="145"/>
        <end position="169"/>
    </location>
</feature>
<keyword evidence="2" id="KW-0812">Transmembrane</keyword>
<feature type="transmembrane region" description="Helical" evidence="2">
    <location>
        <begin position="33"/>
        <end position="54"/>
    </location>
</feature>
<dbReference type="Pfam" id="PF01312">
    <property type="entry name" value="Bac_export_2"/>
    <property type="match status" value="1"/>
</dbReference>
<feature type="region of interest" description="Disordered" evidence="1">
    <location>
        <begin position="1"/>
        <end position="25"/>
    </location>
</feature>
<dbReference type="STRING" id="640635.SAMN04489806_2063"/>
<dbReference type="PANTHER" id="PTHR30531:SF12">
    <property type="entry name" value="FLAGELLAR BIOSYNTHETIC PROTEIN FLHB"/>
    <property type="match status" value="1"/>
</dbReference>
<dbReference type="GO" id="GO:0005886">
    <property type="term" value="C:plasma membrane"/>
    <property type="evidence" value="ECO:0007669"/>
    <property type="project" value="TreeGrafter"/>
</dbReference>
<keyword evidence="3" id="KW-0969">Cilium</keyword>
<dbReference type="EMBL" id="FNRY01000001">
    <property type="protein sequence ID" value="SEB89487.1"/>
    <property type="molecule type" value="Genomic_DNA"/>
</dbReference>
<keyword evidence="3" id="KW-0282">Flagellum</keyword>
<dbReference type="GO" id="GO:0009306">
    <property type="term" value="P:protein secretion"/>
    <property type="evidence" value="ECO:0007669"/>
    <property type="project" value="InterPro"/>
</dbReference>
<feature type="region of interest" description="Disordered" evidence="1">
    <location>
        <begin position="216"/>
        <end position="239"/>
    </location>
</feature>
<dbReference type="PRINTS" id="PR00950">
    <property type="entry name" value="TYPE3IMSPROT"/>
</dbReference>
<feature type="compositionally biased region" description="Basic and acidic residues" evidence="1">
    <location>
        <begin position="219"/>
        <end position="231"/>
    </location>
</feature>
<dbReference type="AlphaFoldDB" id="A0A1H4N324"/>
<dbReference type="Proteomes" id="UP000199183">
    <property type="component" value="Unassembled WGS sequence"/>
</dbReference>
<keyword evidence="4" id="KW-1185">Reference proteome</keyword>
<reference evidence="3 4" key="1">
    <citation type="submission" date="2016-10" db="EMBL/GenBank/DDBJ databases">
        <authorList>
            <person name="de Groot N.N."/>
        </authorList>
    </citation>
    <scope>NUCLEOTIDE SEQUENCE [LARGE SCALE GENOMIC DNA]</scope>
    <source>
        <strain evidence="3 4">DSM 21799</strain>
    </source>
</reference>
<dbReference type="OrthoDB" id="9807950at2"/>
<feature type="transmembrane region" description="Helical" evidence="2">
    <location>
        <begin position="189"/>
        <end position="208"/>
    </location>
</feature>
<dbReference type="SUPFAM" id="SSF160544">
    <property type="entry name" value="EscU C-terminal domain-like"/>
    <property type="match status" value="1"/>
</dbReference>
<feature type="transmembrane region" description="Helical" evidence="2">
    <location>
        <begin position="90"/>
        <end position="112"/>
    </location>
</feature>
<dbReference type="InterPro" id="IPR006135">
    <property type="entry name" value="T3SS_substrate_exporter"/>
</dbReference>
<name>A0A1H4N324_9MICO</name>
<organism evidence="3 4">
    <name type="scientific">Paramicrobacterium humi</name>
    <dbReference type="NCBI Taxonomy" id="640635"/>
    <lineage>
        <taxon>Bacteria</taxon>
        <taxon>Bacillati</taxon>
        <taxon>Actinomycetota</taxon>
        <taxon>Actinomycetes</taxon>
        <taxon>Micrococcales</taxon>
        <taxon>Microbacteriaceae</taxon>
        <taxon>Paramicrobacterium</taxon>
    </lineage>
</organism>
<dbReference type="InterPro" id="IPR029025">
    <property type="entry name" value="T3SS_substrate_exporter_C"/>
</dbReference>
<keyword evidence="3" id="KW-0966">Cell projection</keyword>
<accession>A0A1H4N324</accession>
<protein>
    <submittedName>
        <fullName evidence="3">Flagellar biosynthetic protein FlhB</fullName>
    </submittedName>
</protein>
<gene>
    <name evidence="3" type="ORF">SAMN04489806_2063</name>
</gene>
<dbReference type="Gene3D" id="3.40.1690.10">
    <property type="entry name" value="secretion proteins EscU"/>
    <property type="match status" value="1"/>
</dbReference>
<feature type="compositionally biased region" description="Basic and acidic residues" evidence="1">
    <location>
        <begin position="1"/>
        <end position="23"/>
    </location>
</feature>
<dbReference type="Gene3D" id="6.10.250.2080">
    <property type="match status" value="1"/>
</dbReference>
<dbReference type="RefSeq" id="WP_091183555.1">
    <property type="nucleotide sequence ID" value="NZ_FNRY01000001.1"/>
</dbReference>
<proteinExistence type="predicted"/>
<keyword evidence="2" id="KW-1133">Transmembrane helix</keyword>
<evidence type="ECO:0000313" key="4">
    <source>
        <dbReference type="Proteomes" id="UP000199183"/>
    </source>
</evidence>